<keyword evidence="2" id="KW-1133">Transmembrane helix</keyword>
<feature type="region of interest" description="Disordered" evidence="1">
    <location>
        <begin position="1"/>
        <end position="22"/>
    </location>
</feature>
<evidence type="ECO:0000259" key="3">
    <source>
        <dbReference type="Pfam" id="PF13360"/>
    </source>
</evidence>
<evidence type="ECO:0000256" key="2">
    <source>
        <dbReference type="SAM" id="Phobius"/>
    </source>
</evidence>
<protein>
    <submittedName>
        <fullName evidence="4">Pyrrolo-quinoline quinone repeat-containing protein</fullName>
    </submittedName>
</protein>
<name>F4GZT4_CELFA</name>
<dbReference type="InterPro" id="IPR002372">
    <property type="entry name" value="PQQ_rpt_dom"/>
</dbReference>
<dbReference type="Proteomes" id="UP000008460">
    <property type="component" value="Chromosome"/>
</dbReference>
<dbReference type="SUPFAM" id="SSF50998">
    <property type="entry name" value="Quinoprotein alcohol dehydrogenase-like"/>
    <property type="match status" value="1"/>
</dbReference>
<proteinExistence type="predicted"/>
<dbReference type="eggNOG" id="COG1520">
    <property type="taxonomic scope" value="Bacteria"/>
</dbReference>
<evidence type="ECO:0000313" key="4">
    <source>
        <dbReference type="EMBL" id="AEE47250.1"/>
    </source>
</evidence>
<dbReference type="STRING" id="590998.Celf_3136"/>
<dbReference type="AlphaFoldDB" id="F4GZT4"/>
<keyword evidence="2" id="KW-0472">Membrane</keyword>
<evidence type="ECO:0000313" key="5">
    <source>
        <dbReference type="Proteomes" id="UP000008460"/>
    </source>
</evidence>
<organism evidence="4 5">
    <name type="scientific">Cellulomonas fimi (strain ATCC 484 / DSM 20113 / JCM 1341 / CCUG 24087 / LMG 16345 / NBRC 15513 / NCIMB 8980 / NCTC 7547 / NRS-133)</name>
    <dbReference type="NCBI Taxonomy" id="590998"/>
    <lineage>
        <taxon>Bacteria</taxon>
        <taxon>Bacillati</taxon>
        <taxon>Actinomycetota</taxon>
        <taxon>Actinomycetes</taxon>
        <taxon>Micrococcales</taxon>
        <taxon>Cellulomonadaceae</taxon>
        <taxon>Cellulomonas</taxon>
    </lineage>
</organism>
<dbReference type="KEGG" id="cfi:Celf_3136"/>
<dbReference type="Pfam" id="PF13360">
    <property type="entry name" value="PQQ_2"/>
    <property type="match status" value="1"/>
</dbReference>
<dbReference type="InterPro" id="IPR018391">
    <property type="entry name" value="PQQ_b-propeller_rpt"/>
</dbReference>
<dbReference type="SMART" id="SM00564">
    <property type="entry name" value="PQQ"/>
    <property type="match status" value="1"/>
</dbReference>
<reference evidence="4 5" key="1">
    <citation type="submission" date="2011-04" db="EMBL/GenBank/DDBJ databases">
        <title>Complete sequence of Cellulomonas fimi ATCC 484.</title>
        <authorList>
            <consortium name="US DOE Joint Genome Institute"/>
            <person name="Lucas S."/>
            <person name="Han J."/>
            <person name="Lapidus A."/>
            <person name="Cheng J.-F."/>
            <person name="Goodwin L."/>
            <person name="Pitluck S."/>
            <person name="Peters L."/>
            <person name="Chertkov O."/>
            <person name="Detter J.C."/>
            <person name="Han C."/>
            <person name="Tapia R."/>
            <person name="Land M."/>
            <person name="Hauser L."/>
            <person name="Kyrpides N."/>
            <person name="Ivanova N."/>
            <person name="Ovchinnikova G."/>
            <person name="Pagani I."/>
            <person name="Mead D."/>
            <person name="Brumm P."/>
            <person name="Woyke T."/>
        </authorList>
    </citation>
    <scope>NUCLEOTIDE SEQUENCE [LARGE SCALE GENOMIC DNA]</scope>
    <source>
        <strain evidence="5">ATCC 484 / DSM 20113 / JCM 1341 / NBRC 15513 / NCIMB 8980 / NCTC 7547</strain>
    </source>
</reference>
<evidence type="ECO:0000256" key="1">
    <source>
        <dbReference type="SAM" id="MobiDB-lite"/>
    </source>
</evidence>
<dbReference type="RefSeq" id="WP_013772274.1">
    <property type="nucleotide sequence ID" value="NC_015514.1"/>
</dbReference>
<keyword evidence="5" id="KW-1185">Reference proteome</keyword>
<dbReference type="InterPro" id="IPR011047">
    <property type="entry name" value="Quinoprotein_ADH-like_sf"/>
</dbReference>
<gene>
    <name evidence="4" type="ordered locus">Celf_3136</name>
</gene>
<dbReference type="Gene3D" id="2.40.128.630">
    <property type="match status" value="1"/>
</dbReference>
<accession>F4GZT4</accession>
<feature type="domain" description="Pyrrolo-quinoline quinone repeat" evidence="3">
    <location>
        <begin position="397"/>
        <end position="516"/>
    </location>
</feature>
<keyword evidence="2" id="KW-0812">Transmembrane</keyword>
<sequence>MRDVDLVETSDASSEEPTPPHVPSFLARVRRHPRWLAAGAVVLVGLVGYQVVSDGRLRAQDDARAAALADVPLVLDPVDPQLPVLHHGTYTWDGDGPELAVLAQLGYGAEAAGVSVVSSQGVAGAPDVRLAGFDSSSGEPVWETPVPAPRGGLTGGGGWCSSGDQSASADATAVRCVVRWQAPAPVQPQDDSGVYPEAVSIVQVDATDGSVLHRDDLPPGALYGTGPWGTVVGAIDAATGTARLTLEASAWDGTARWTRVLDLPTAVDPSFVWINGDEEHVLVVDGDGGGGWVLSADDGTTVLEIPGSEGGGSSPTLLASGAVLVPDPAFPGSDPTSGEVAQMLLRPDRPAVSFDGDRVVWVGIDDGTVGDAILTAARAQGRDRGDLLGKGALRLRSPDGSVRWEIPGLDIGTALAVDGLVVGRTADHVVAVDARTGAVRWRSPVQPVEDGFARGLLTDGRVILVPSGAQLDAFTFRGERVWSVHVEADGDGHAVRTGPVPTASTGSTVVPGGNRVSWSTSLAGRLTLAIDDSSTAGQEFFVFGRP</sequence>
<dbReference type="HOGENOM" id="CLU_498475_0_0_11"/>
<dbReference type="EMBL" id="CP002666">
    <property type="protein sequence ID" value="AEE47250.1"/>
    <property type="molecule type" value="Genomic_DNA"/>
</dbReference>
<feature type="transmembrane region" description="Helical" evidence="2">
    <location>
        <begin position="35"/>
        <end position="52"/>
    </location>
</feature>